<proteinExistence type="predicted"/>
<dbReference type="RefSeq" id="WP_158767206.1">
    <property type="nucleotide sequence ID" value="NZ_CP047045.1"/>
</dbReference>
<sequence length="83" mass="8561">MSNSLTLPPDLAAKVQAHIDSGAATDPIEVVRAGLDALEAAEAAKLDAVRAKLARAMNDPRPSAPADDVFSRVEALINAAAKK</sequence>
<keyword evidence="2" id="KW-1185">Reference proteome</keyword>
<accession>A0A6I6MUI4</accession>
<dbReference type="EMBL" id="CP047045">
    <property type="protein sequence ID" value="QGZ96417.1"/>
    <property type="molecule type" value="Genomic_DNA"/>
</dbReference>
<organism evidence="1 2">
    <name type="scientific">Terricaulis silvestris</name>
    <dbReference type="NCBI Taxonomy" id="2686094"/>
    <lineage>
        <taxon>Bacteria</taxon>
        <taxon>Pseudomonadati</taxon>
        <taxon>Pseudomonadota</taxon>
        <taxon>Alphaproteobacteria</taxon>
        <taxon>Caulobacterales</taxon>
        <taxon>Caulobacteraceae</taxon>
        <taxon>Terricaulis</taxon>
    </lineage>
</organism>
<protein>
    <submittedName>
        <fullName evidence="1">Putative addiction module antidote protein, family</fullName>
    </submittedName>
</protein>
<dbReference type="InterPro" id="IPR038296">
    <property type="entry name" value="ParD_sf"/>
</dbReference>
<dbReference type="Proteomes" id="UP000431269">
    <property type="component" value="Chromosome"/>
</dbReference>
<name>A0A6I6MUI4_9CAUL</name>
<dbReference type="AlphaFoldDB" id="A0A6I6MUI4"/>
<dbReference type="KEGG" id="tsv:DSM104635_03276"/>
<evidence type="ECO:0000313" key="1">
    <source>
        <dbReference type="EMBL" id="QGZ96417.1"/>
    </source>
</evidence>
<reference evidence="2" key="1">
    <citation type="submission" date="2019-12" db="EMBL/GenBank/DDBJ databases">
        <title>Complete genome of Terracaulis silvestris 0127_4.</title>
        <authorList>
            <person name="Vieira S."/>
            <person name="Riedel T."/>
            <person name="Sproer C."/>
            <person name="Pascual J."/>
            <person name="Boedeker C."/>
            <person name="Overmann J."/>
        </authorList>
    </citation>
    <scope>NUCLEOTIDE SEQUENCE [LARGE SCALE GENOMIC DNA]</scope>
    <source>
        <strain evidence="2">0127_4</strain>
    </source>
</reference>
<dbReference type="Gene3D" id="6.10.10.120">
    <property type="entry name" value="Antitoxin ParD1-like"/>
    <property type="match status" value="1"/>
</dbReference>
<gene>
    <name evidence="1" type="ORF">DSM104635_03276</name>
</gene>
<evidence type="ECO:0000313" key="2">
    <source>
        <dbReference type="Proteomes" id="UP000431269"/>
    </source>
</evidence>